<dbReference type="Gene3D" id="3.60.60.10">
    <property type="entry name" value="Penicillin V Acylase, Chain A"/>
    <property type="match status" value="1"/>
</dbReference>
<keyword evidence="2" id="KW-1185">Reference proteome</keyword>
<dbReference type="OrthoDB" id="189997at2759"/>
<evidence type="ECO:0000313" key="1">
    <source>
        <dbReference type="EMBL" id="CAD7622667.1"/>
    </source>
</evidence>
<proteinExistence type="predicted"/>
<organism evidence="1">
    <name type="scientific">Medioppia subpectinata</name>
    <dbReference type="NCBI Taxonomy" id="1979941"/>
    <lineage>
        <taxon>Eukaryota</taxon>
        <taxon>Metazoa</taxon>
        <taxon>Ecdysozoa</taxon>
        <taxon>Arthropoda</taxon>
        <taxon>Chelicerata</taxon>
        <taxon>Arachnida</taxon>
        <taxon>Acari</taxon>
        <taxon>Acariformes</taxon>
        <taxon>Sarcoptiformes</taxon>
        <taxon>Oribatida</taxon>
        <taxon>Brachypylina</taxon>
        <taxon>Oppioidea</taxon>
        <taxon>Oppiidae</taxon>
        <taxon>Medioppia</taxon>
    </lineage>
</organism>
<gene>
    <name evidence="1" type="ORF">OSB1V03_LOCUS3130</name>
</gene>
<name>A0A7R9PVV5_9ACAR</name>
<dbReference type="EMBL" id="CAJPIZ010001227">
    <property type="protein sequence ID" value="CAG2103097.1"/>
    <property type="molecule type" value="Genomic_DNA"/>
</dbReference>
<accession>A0A7R9PVV5</accession>
<dbReference type="Proteomes" id="UP000759131">
    <property type="component" value="Unassembled WGS sequence"/>
</dbReference>
<protein>
    <submittedName>
        <fullName evidence="1">Uncharacterized protein</fullName>
    </submittedName>
</protein>
<dbReference type="Gene3D" id="1.10.10.2120">
    <property type="match status" value="1"/>
</dbReference>
<dbReference type="InterPro" id="IPR047794">
    <property type="entry name" value="C45_proenzyme-like"/>
</dbReference>
<dbReference type="NCBIfam" id="NF040521">
    <property type="entry name" value="C45_proenzyme"/>
    <property type="match status" value="1"/>
</dbReference>
<dbReference type="EMBL" id="OC855802">
    <property type="protein sequence ID" value="CAD7622667.1"/>
    <property type="molecule type" value="Genomic_DNA"/>
</dbReference>
<dbReference type="PANTHER" id="PTHR34180:SF1">
    <property type="entry name" value="BETA-ALANYL-DOPAMINE_CARCININE HYDROLASE"/>
    <property type="match status" value="1"/>
</dbReference>
<dbReference type="InterPro" id="IPR047801">
    <property type="entry name" value="Peptidase_C45"/>
</dbReference>
<dbReference type="AlphaFoldDB" id="A0A7R9PVV5"/>
<reference evidence="1" key="1">
    <citation type="submission" date="2020-11" db="EMBL/GenBank/DDBJ databases">
        <authorList>
            <person name="Tran Van P."/>
        </authorList>
    </citation>
    <scope>NUCLEOTIDE SEQUENCE</scope>
</reference>
<dbReference type="PANTHER" id="PTHR34180">
    <property type="entry name" value="PEPTIDASE C45"/>
    <property type="match status" value="1"/>
</dbReference>
<evidence type="ECO:0000313" key="2">
    <source>
        <dbReference type="Proteomes" id="UP000759131"/>
    </source>
</evidence>
<sequence>MKNIMSFNLDTNNNEKTIPHIIIRGDPYTRGLSYGQQLKEKIVKNIIYYKELYHLLDWTQVEEFMNKNYVKALNKYFPSGLQEMRGIATGADVSLEDIIALNARYELMKWNRQLIKKNREQLTNVSKDKLIDLPPAPHECTSAVCLSKATQSGDVLMGQNWDQNKRMLADDMLLLLEVYPDSSENKVPLIMLTEVGQLGRSGITGMSIFSSDDVFGEDSGSGYIPISLFRRMFLEAPTFPVAILRLLVAPRHVSVNMTVASAEGEAFNIEMTPKHYFVSYPPFDTDIITHSNLFKSVAFFANGSVKDTYNCSSSLIRDRQMQRELLKRLGTIDEKSFTDCFKNHLGFPDSLCAHIPEKGREDMHKNLSFIKIGSIVYEQDFFKS</sequence>